<accession>A0AAD7TFT8</accession>
<dbReference type="EMBL" id="JAPEVG010000762">
    <property type="protein sequence ID" value="KAJ8455518.1"/>
    <property type="molecule type" value="Genomic_DNA"/>
</dbReference>
<feature type="compositionally biased region" description="Low complexity" evidence="1">
    <location>
        <begin position="7"/>
        <end position="30"/>
    </location>
</feature>
<evidence type="ECO:0000313" key="2">
    <source>
        <dbReference type="EMBL" id="KAJ8455518.1"/>
    </source>
</evidence>
<name>A0AAD7TFT8_9APHY</name>
<gene>
    <name evidence="2" type="ORF">ONZ51_g12423</name>
</gene>
<sequence length="81" mass="8127">MSKARSKSSTATTPPDASASASSRSSPASSGPVTLAMPSLSDSVVRSIGELDPADIAHHPAKKMRLAAELSTPSIAVLNAP</sequence>
<proteinExistence type="predicted"/>
<feature type="region of interest" description="Disordered" evidence="1">
    <location>
        <begin position="1"/>
        <end position="39"/>
    </location>
</feature>
<protein>
    <submittedName>
        <fullName evidence="2">Uncharacterized protein</fullName>
    </submittedName>
</protein>
<evidence type="ECO:0000313" key="3">
    <source>
        <dbReference type="Proteomes" id="UP001215151"/>
    </source>
</evidence>
<dbReference type="Proteomes" id="UP001215151">
    <property type="component" value="Unassembled WGS sequence"/>
</dbReference>
<reference evidence="2" key="1">
    <citation type="submission" date="2022-11" db="EMBL/GenBank/DDBJ databases">
        <title>Genome Sequence of Cubamyces cubensis.</title>
        <authorList>
            <person name="Buettner E."/>
        </authorList>
    </citation>
    <scope>NUCLEOTIDE SEQUENCE</scope>
    <source>
        <strain evidence="2">MPL-01</strain>
    </source>
</reference>
<keyword evidence="3" id="KW-1185">Reference proteome</keyword>
<evidence type="ECO:0000256" key="1">
    <source>
        <dbReference type="SAM" id="MobiDB-lite"/>
    </source>
</evidence>
<dbReference type="AlphaFoldDB" id="A0AAD7TFT8"/>
<organism evidence="2 3">
    <name type="scientific">Trametes cubensis</name>
    <dbReference type="NCBI Taxonomy" id="1111947"/>
    <lineage>
        <taxon>Eukaryota</taxon>
        <taxon>Fungi</taxon>
        <taxon>Dikarya</taxon>
        <taxon>Basidiomycota</taxon>
        <taxon>Agaricomycotina</taxon>
        <taxon>Agaricomycetes</taxon>
        <taxon>Polyporales</taxon>
        <taxon>Polyporaceae</taxon>
        <taxon>Trametes</taxon>
    </lineage>
</organism>
<comment type="caution">
    <text evidence="2">The sequence shown here is derived from an EMBL/GenBank/DDBJ whole genome shotgun (WGS) entry which is preliminary data.</text>
</comment>